<reference evidence="10 11" key="1">
    <citation type="journal article" name="Front. Microbiol.">
        <title>Sugar Metabolism of the First Thermophilic Planctomycete Thermogutta terrifontis: Comparative Genomic and Transcriptomic Approaches.</title>
        <authorList>
            <person name="Elcheninov A.G."/>
            <person name="Menzel P."/>
            <person name="Gudbergsdottir S.R."/>
            <person name="Slesarev A.I."/>
            <person name="Kadnikov V.V."/>
            <person name="Krogh A."/>
            <person name="Bonch-Osmolovskaya E.A."/>
            <person name="Peng X."/>
            <person name="Kublanov I.V."/>
        </authorList>
    </citation>
    <scope>NUCLEOTIDE SEQUENCE [LARGE SCALE GENOMIC DNA]</scope>
    <source>
        <strain evidence="10 11">R1</strain>
    </source>
</reference>
<accession>A0A286RDV4</accession>
<feature type="domain" description="4Fe-4S ferredoxin-type" evidence="9">
    <location>
        <begin position="240"/>
        <end position="269"/>
    </location>
</feature>
<feature type="domain" description="4Fe-4S ferredoxin-type" evidence="9">
    <location>
        <begin position="587"/>
        <end position="616"/>
    </location>
</feature>
<keyword evidence="8" id="KW-0411">Iron-sulfur</keyword>
<dbReference type="SUPFAM" id="SSF51905">
    <property type="entry name" value="FAD/NAD(P)-binding domain"/>
    <property type="match status" value="1"/>
</dbReference>
<evidence type="ECO:0000313" key="11">
    <source>
        <dbReference type="Proteomes" id="UP000215086"/>
    </source>
</evidence>
<dbReference type="InterPro" id="IPR017900">
    <property type="entry name" value="4Fe4S_Fe_S_CS"/>
</dbReference>
<keyword evidence="3" id="KW-0004">4Fe-4S</keyword>
<dbReference type="Pfam" id="PF12838">
    <property type="entry name" value="Fer4_7"/>
    <property type="match status" value="1"/>
</dbReference>
<evidence type="ECO:0000259" key="9">
    <source>
        <dbReference type="PROSITE" id="PS51379"/>
    </source>
</evidence>
<protein>
    <submittedName>
        <fullName evidence="10">CoB--CoM heterodisulfide reductase subunit A</fullName>
        <ecNumber evidence="10">1.8.98.1</ecNumber>
    </submittedName>
</protein>
<name>A0A286RDV4_9BACT</name>
<comment type="similarity">
    <text evidence="2">Belongs to the HdrA family.</text>
</comment>
<dbReference type="OrthoDB" id="9804603at2"/>
<evidence type="ECO:0000256" key="6">
    <source>
        <dbReference type="ARBA" id="ARBA00023002"/>
    </source>
</evidence>
<comment type="cofactor">
    <cofactor evidence="1">
        <name>FAD</name>
        <dbReference type="ChEBI" id="CHEBI:57692"/>
    </cofactor>
</comment>
<dbReference type="InterPro" id="IPR039650">
    <property type="entry name" value="HdrA-like"/>
</dbReference>
<dbReference type="Gene3D" id="3.30.70.20">
    <property type="match status" value="2"/>
</dbReference>
<dbReference type="EMBL" id="CP018477">
    <property type="protein sequence ID" value="ASV74132.1"/>
    <property type="molecule type" value="Genomic_DNA"/>
</dbReference>
<keyword evidence="5" id="KW-0274">FAD</keyword>
<evidence type="ECO:0000256" key="1">
    <source>
        <dbReference type="ARBA" id="ARBA00001974"/>
    </source>
</evidence>
<evidence type="ECO:0000256" key="4">
    <source>
        <dbReference type="ARBA" id="ARBA00022723"/>
    </source>
</evidence>
<evidence type="ECO:0000256" key="8">
    <source>
        <dbReference type="ARBA" id="ARBA00023014"/>
    </source>
</evidence>
<keyword evidence="4" id="KW-0479">Metal-binding</keyword>
<proteinExistence type="inferred from homology"/>
<gene>
    <name evidence="10" type="ORF">THTE_1530</name>
</gene>
<dbReference type="PROSITE" id="PS51379">
    <property type="entry name" value="4FE4S_FER_2"/>
    <property type="match status" value="3"/>
</dbReference>
<dbReference type="PANTHER" id="PTHR43498:SF1">
    <property type="entry name" value="COB--COM HETERODISULFIDE REDUCTASE IRON-SULFUR SUBUNIT A"/>
    <property type="match status" value="1"/>
</dbReference>
<keyword evidence="11" id="KW-1185">Reference proteome</keyword>
<dbReference type="EC" id="1.8.98.1" evidence="10"/>
<dbReference type="SUPFAM" id="SSF54862">
    <property type="entry name" value="4Fe-4S ferredoxins"/>
    <property type="match status" value="1"/>
</dbReference>
<sequence>MVQATGEIRVGVYVCHCGTNIAATLDVAELAQYASTLAHVQVARDYKYMCSEPGQDLIKEDVARYGLNRVVVAACSPHLHESTFRRVLREAGVNPYLLAIANIREHVAWTAPAGPVAQTRARAQIAAAVARVAVQKPLTPRSYPVVPRVLVIGGGIAGIQAALTLADAGKEVILVEREPTIGGHMAKFDKTFPTLDCAACILTPKMSAVKDHPNIKLLTFSEIQEVTGSVGRFLVRVLRKPRYIREDLCVGCLQCIEACLFKALKIPNEFDLGLSKRKPIYLPFPQAVPRLPVIDPQTCLRLRTGKCKQTCLEACTDRKAIDFEQQEWVEEYEVGAIIVATGFRTFDPTPLAYYGYGRFPEVYTALEVERLLNAAGPTGGEVLLRDGAKPQAVGIVHCVGSRDRNAHPYCSRVCCMYAIKLAHLIRERTGADVFNFYIDIRAPGKGFEEFYERVQKEGVHFVRGKVGEVERLADNGDRRRLLVTVEDTLVGRVRKIPVDMLILAVALEPAEGAEELRKLLHLSCSSEGFFLEKHPKLAPVNTASDGIFVAGACQGPKDIPDTVAQADAAAAQALALIDHGVVETEPNIAWVNEGVCSGCRVCVSLCPFGAITPDEEKQVAVIDPALCKGCGTCVAACPSGAAQQDLFSTAEILAEIEGILSV</sequence>
<dbReference type="Gene3D" id="3.40.50.720">
    <property type="entry name" value="NAD(P)-binding Rossmann-like Domain"/>
    <property type="match status" value="1"/>
</dbReference>
<evidence type="ECO:0000256" key="3">
    <source>
        <dbReference type="ARBA" id="ARBA00022485"/>
    </source>
</evidence>
<dbReference type="GO" id="GO:0051539">
    <property type="term" value="F:4 iron, 4 sulfur cluster binding"/>
    <property type="evidence" value="ECO:0007669"/>
    <property type="project" value="UniProtKB-KW"/>
</dbReference>
<dbReference type="Pfam" id="PF12831">
    <property type="entry name" value="FAD_oxidored"/>
    <property type="match status" value="1"/>
</dbReference>
<organism evidence="10 11">
    <name type="scientific">Thermogutta terrifontis</name>
    <dbReference type="NCBI Taxonomy" id="1331910"/>
    <lineage>
        <taxon>Bacteria</taxon>
        <taxon>Pseudomonadati</taxon>
        <taxon>Planctomycetota</taxon>
        <taxon>Planctomycetia</taxon>
        <taxon>Pirellulales</taxon>
        <taxon>Thermoguttaceae</taxon>
        <taxon>Thermogutta</taxon>
    </lineage>
</organism>
<dbReference type="InterPro" id="IPR036188">
    <property type="entry name" value="FAD/NAD-bd_sf"/>
</dbReference>
<dbReference type="AlphaFoldDB" id="A0A286RDV4"/>
<dbReference type="RefSeq" id="WP_095414542.1">
    <property type="nucleotide sequence ID" value="NZ_CP018477.1"/>
</dbReference>
<evidence type="ECO:0000256" key="5">
    <source>
        <dbReference type="ARBA" id="ARBA00022827"/>
    </source>
</evidence>
<keyword evidence="7" id="KW-0408">Iron</keyword>
<dbReference type="GO" id="GO:0051912">
    <property type="term" value="F:CoB--CoM heterodisulfide reductase activity"/>
    <property type="evidence" value="ECO:0007669"/>
    <property type="project" value="UniProtKB-EC"/>
</dbReference>
<dbReference type="KEGG" id="ttf:THTE_1530"/>
<evidence type="ECO:0000256" key="2">
    <source>
        <dbReference type="ARBA" id="ARBA00006561"/>
    </source>
</evidence>
<dbReference type="PANTHER" id="PTHR43498">
    <property type="entry name" value="FERREDOXIN:COB-COM HETERODISULFIDE REDUCTASE SUBUNIT A"/>
    <property type="match status" value="1"/>
</dbReference>
<dbReference type="PROSITE" id="PS00198">
    <property type="entry name" value="4FE4S_FER_1"/>
    <property type="match status" value="2"/>
</dbReference>
<dbReference type="Gene3D" id="3.50.50.60">
    <property type="entry name" value="FAD/NAD(P)-binding domain"/>
    <property type="match status" value="1"/>
</dbReference>
<evidence type="ECO:0000256" key="7">
    <source>
        <dbReference type="ARBA" id="ARBA00023004"/>
    </source>
</evidence>
<dbReference type="Proteomes" id="UP000215086">
    <property type="component" value="Chromosome"/>
</dbReference>
<dbReference type="GO" id="GO:0046872">
    <property type="term" value="F:metal ion binding"/>
    <property type="evidence" value="ECO:0007669"/>
    <property type="project" value="UniProtKB-KW"/>
</dbReference>
<dbReference type="InterPro" id="IPR017896">
    <property type="entry name" value="4Fe4S_Fe-S-bd"/>
</dbReference>
<evidence type="ECO:0000313" key="10">
    <source>
        <dbReference type="EMBL" id="ASV74132.1"/>
    </source>
</evidence>
<keyword evidence="6 10" id="KW-0560">Oxidoreductase</keyword>
<feature type="domain" description="4Fe-4S ferredoxin-type" evidence="9">
    <location>
        <begin position="618"/>
        <end position="647"/>
    </location>
</feature>
<keyword evidence="5" id="KW-0285">Flavoprotein</keyword>